<feature type="domain" description="Amine oxidase" evidence="7">
    <location>
        <begin position="13"/>
        <end position="299"/>
    </location>
</feature>
<dbReference type="PANTHER" id="PTHR46091:SF3">
    <property type="entry name" value="AMINE OXIDASE DOMAIN-CONTAINING PROTEIN"/>
    <property type="match status" value="1"/>
</dbReference>
<reference evidence="9" key="1">
    <citation type="submission" date="2016-10" db="EMBL/GenBank/DDBJ databases">
        <authorList>
            <person name="Varghese N."/>
            <person name="Submissions S."/>
        </authorList>
    </citation>
    <scope>NUCLEOTIDE SEQUENCE [LARGE SCALE GENOMIC DNA]</scope>
    <source>
        <strain evidence="9">DSM 3384</strain>
    </source>
</reference>
<keyword evidence="2" id="KW-0732">Signal</keyword>
<keyword evidence="6" id="KW-0812">Transmembrane</keyword>
<evidence type="ECO:0000313" key="9">
    <source>
        <dbReference type="Proteomes" id="UP000199608"/>
    </source>
</evidence>
<dbReference type="Pfam" id="PF01593">
    <property type="entry name" value="Amino_oxidase"/>
    <property type="match status" value="1"/>
</dbReference>
<protein>
    <submittedName>
        <fullName evidence="8">Phytoene dehydrogenase-related protein</fullName>
    </submittedName>
</protein>
<dbReference type="SUPFAM" id="SSF51905">
    <property type="entry name" value="FAD/NAD(P)-binding domain"/>
    <property type="match status" value="1"/>
</dbReference>
<keyword evidence="4" id="KW-0521">NADP</keyword>
<keyword evidence="6" id="KW-0472">Membrane</keyword>
<evidence type="ECO:0000256" key="6">
    <source>
        <dbReference type="SAM" id="Phobius"/>
    </source>
</evidence>
<evidence type="ECO:0000259" key="7">
    <source>
        <dbReference type="Pfam" id="PF01593"/>
    </source>
</evidence>
<evidence type="ECO:0000256" key="5">
    <source>
        <dbReference type="ARBA" id="ARBA00023027"/>
    </source>
</evidence>
<dbReference type="AlphaFoldDB" id="A0A1H2IHE5"/>
<dbReference type="Gene3D" id="3.50.50.60">
    <property type="entry name" value="FAD/NAD(P)-binding domain"/>
    <property type="match status" value="2"/>
</dbReference>
<dbReference type="InterPro" id="IPR002937">
    <property type="entry name" value="Amino_oxidase"/>
</dbReference>
<evidence type="ECO:0000256" key="2">
    <source>
        <dbReference type="ARBA" id="ARBA00022729"/>
    </source>
</evidence>
<name>A0A1H2IHE5_9BACT</name>
<dbReference type="RefSeq" id="WP_092235563.1">
    <property type="nucleotide sequence ID" value="NZ_FNLL01000008.1"/>
</dbReference>
<evidence type="ECO:0000256" key="1">
    <source>
        <dbReference type="ARBA" id="ARBA00022630"/>
    </source>
</evidence>
<feature type="transmembrane region" description="Helical" evidence="6">
    <location>
        <begin position="468"/>
        <end position="488"/>
    </location>
</feature>
<accession>A0A1H2IHE5</accession>
<gene>
    <name evidence="8" type="ORF">SAMN04487931_108185</name>
</gene>
<evidence type="ECO:0000256" key="3">
    <source>
        <dbReference type="ARBA" id="ARBA00022827"/>
    </source>
</evidence>
<keyword evidence="1" id="KW-0285">Flavoprotein</keyword>
<dbReference type="InterPro" id="IPR036188">
    <property type="entry name" value="FAD/NAD-bd_sf"/>
</dbReference>
<keyword evidence="5" id="KW-0520">NAD</keyword>
<sequence length="504" mass="57522">MNKYDDIVVGSGVSGLTTALILGMNQRKVLLIEKSSNIGGALSRFYKKGIPFDTGFHFTGGFANDLILSDMLEVLSINHDIQPEFIRHPEDNRFVFENQGKAPGKSFEFHPGFEQTMQDMLSYFPDEKQAIHSYFSKMKSIRKNTKAMNIRAEFEMQKPLDEDFISLKDMLDSLTQNKTLKTLLSAFSMCHGTELSKISFANHSRVTYSLYESIARVKNGGNAFIKAFKKKLKKYNVDIQTNTFITSCEDIDNRKVGTFVLNNGSKLKAANCIFTIHPRKILKTFQEKNTSKAFADRINSFEESIGFFLAFIKITKKDQKPFNPSITTLYPDNDMNKMFDPEFKGDLPLVIVRNSEETKTKNVNVINAFELSHWEHVKKWADSTTGKRSSEYKEYKRKTTSRICERIIKIFPEYKDCLEVIDSASMLTFRDYLNNPFGSAYGIKQKIGQFNLFGRIQYKNTFAAGQSAILPGIIGAMISGFTICRYLLSKDVYAAFIKNQLKDK</sequence>
<dbReference type="Proteomes" id="UP000199608">
    <property type="component" value="Unassembled WGS sequence"/>
</dbReference>
<keyword evidence="6" id="KW-1133">Transmembrane helix</keyword>
<dbReference type="EMBL" id="FNLL01000008">
    <property type="protein sequence ID" value="SDU43415.1"/>
    <property type="molecule type" value="Genomic_DNA"/>
</dbReference>
<keyword evidence="9" id="KW-1185">Reference proteome</keyword>
<proteinExistence type="predicted"/>
<keyword evidence="3" id="KW-0274">FAD</keyword>
<evidence type="ECO:0000256" key="4">
    <source>
        <dbReference type="ARBA" id="ARBA00022857"/>
    </source>
</evidence>
<organism evidence="8 9">
    <name type="scientific">Desulfobacula phenolica</name>
    <dbReference type="NCBI Taxonomy" id="90732"/>
    <lineage>
        <taxon>Bacteria</taxon>
        <taxon>Pseudomonadati</taxon>
        <taxon>Thermodesulfobacteriota</taxon>
        <taxon>Desulfobacteria</taxon>
        <taxon>Desulfobacterales</taxon>
        <taxon>Desulfobacteraceae</taxon>
        <taxon>Desulfobacula</taxon>
    </lineage>
</organism>
<dbReference type="GO" id="GO:0016491">
    <property type="term" value="F:oxidoreductase activity"/>
    <property type="evidence" value="ECO:0007669"/>
    <property type="project" value="InterPro"/>
</dbReference>
<evidence type="ECO:0000313" key="8">
    <source>
        <dbReference type="EMBL" id="SDU43415.1"/>
    </source>
</evidence>
<dbReference type="PANTHER" id="PTHR46091">
    <property type="entry name" value="BLR7054 PROTEIN"/>
    <property type="match status" value="1"/>
</dbReference>
<dbReference type="InterPro" id="IPR052206">
    <property type="entry name" value="Retinol_saturase"/>
</dbReference>